<gene>
    <name evidence="2" type="ORF">IAA81_00170</name>
</gene>
<reference evidence="2" key="2">
    <citation type="journal article" date="2021" name="PeerJ">
        <title>Extensive microbial diversity within the chicken gut microbiome revealed by metagenomics and culture.</title>
        <authorList>
            <person name="Gilroy R."/>
            <person name="Ravi A."/>
            <person name="Getino M."/>
            <person name="Pursley I."/>
            <person name="Horton D.L."/>
            <person name="Alikhan N.F."/>
            <person name="Baker D."/>
            <person name="Gharbi K."/>
            <person name="Hall N."/>
            <person name="Watson M."/>
            <person name="Adriaenssens E.M."/>
            <person name="Foster-Nyarko E."/>
            <person name="Jarju S."/>
            <person name="Secka A."/>
            <person name="Antonio M."/>
            <person name="Oren A."/>
            <person name="Chaudhuri R.R."/>
            <person name="La Ragione R."/>
            <person name="Hildebrand F."/>
            <person name="Pallen M.J."/>
        </authorList>
    </citation>
    <scope>NUCLEOTIDE SEQUENCE</scope>
    <source>
        <strain evidence="2">10532</strain>
    </source>
</reference>
<dbReference type="CDD" id="cd10035">
    <property type="entry name" value="UDG_like"/>
    <property type="match status" value="1"/>
</dbReference>
<dbReference type="EMBL" id="JADIMM010000002">
    <property type="protein sequence ID" value="MBO8456627.1"/>
    <property type="molecule type" value="Genomic_DNA"/>
</dbReference>
<dbReference type="Proteomes" id="UP000823638">
    <property type="component" value="Unassembled WGS sequence"/>
</dbReference>
<name>A0A9D9HML9_9SPIR</name>
<dbReference type="InterPro" id="IPR005122">
    <property type="entry name" value="Uracil-DNA_glycosylase-like"/>
</dbReference>
<sequence length="212" mass="24682">MIEDFINKLSTYYSDFPNVENMYSDSFKESEITKNNLRLYLKKMYELKPEYLIVGEAPGYKGCRWSGIPFTSERNLKENNFFGLDNGFKIRNPENPESESSATIVWDCLDKLRVKPLIWNAFPFHPHKEGETNSNRAPTSKELKMGKFILEELIKIFNIEQTHIIPVGKKAEKNLKEYKILTCLRHPSHGGKYEFAKGMERIFNVPSSQNCL</sequence>
<organism evidence="2 3">
    <name type="scientific">Candidatus Gallitreponema excrementavium</name>
    <dbReference type="NCBI Taxonomy" id="2840840"/>
    <lineage>
        <taxon>Bacteria</taxon>
        <taxon>Pseudomonadati</taxon>
        <taxon>Spirochaetota</taxon>
        <taxon>Spirochaetia</taxon>
        <taxon>Spirochaetales</taxon>
        <taxon>Candidatus Gallitreponema</taxon>
    </lineage>
</organism>
<feature type="domain" description="Uracil-DNA glycosylase-like" evidence="1">
    <location>
        <begin position="45"/>
        <end position="194"/>
    </location>
</feature>
<proteinExistence type="predicted"/>
<accession>A0A9D9HML9</accession>
<dbReference type="Pfam" id="PF03167">
    <property type="entry name" value="UDG"/>
    <property type="match status" value="1"/>
</dbReference>
<dbReference type="SUPFAM" id="SSF52141">
    <property type="entry name" value="Uracil-DNA glycosylase-like"/>
    <property type="match status" value="1"/>
</dbReference>
<dbReference type="AlphaFoldDB" id="A0A9D9HML9"/>
<dbReference type="Gene3D" id="3.40.470.10">
    <property type="entry name" value="Uracil-DNA glycosylase-like domain"/>
    <property type="match status" value="1"/>
</dbReference>
<evidence type="ECO:0000313" key="2">
    <source>
        <dbReference type="EMBL" id="MBO8456627.1"/>
    </source>
</evidence>
<evidence type="ECO:0000259" key="1">
    <source>
        <dbReference type="Pfam" id="PF03167"/>
    </source>
</evidence>
<evidence type="ECO:0000313" key="3">
    <source>
        <dbReference type="Proteomes" id="UP000823638"/>
    </source>
</evidence>
<protein>
    <submittedName>
        <fullName evidence="2">Uracil-DNA glycosylase</fullName>
    </submittedName>
</protein>
<reference evidence="2" key="1">
    <citation type="submission" date="2020-10" db="EMBL/GenBank/DDBJ databases">
        <authorList>
            <person name="Gilroy R."/>
        </authorList>
    </citation>
    <scope>NUCLEOTIDE SEQUENCE</scope>
    <source>
        <strain evidence="2">10532</strain>
    </source>
</reference>
<comment type="caution">
    <text evidence="2">The sequence shown here is derived from an EMBL/GenBank/DDBJ whole genome shotgun (WGS) entry which is preliminary data.</text>
</comment>
<dbReference type="InterPro" id="IPR036895">
    <property type="entry name" value="Uracil-DNA_glycosylase-like_sf"/>
</dbReference>